<reference evidence="1 2" key="1">
    <citation type="submission" date="2016-10" db="EMBL/GenBank/DDBJ databases">
        <authorList>
            <person name="Cai Z."/>
        </authorList>
    </citation>
    <scope>NUCLEOTIDE SEQUENCE [LARGE SCALE GENOMIC DNA]</scope>
</reference>
<dbReference type="Proteomes" id="UP000256970">
    <property type="component" value="Unassembled WGS sequence"/>
</dbReference>
<protein>
    <submittedName>
        <fullName evidence="1">Uncharacterized protein</fullName>
    </submittedName>
</protein>
<name>A0A383VTD1_TETOB</name>
<sequence length="146" mass="14762">MASLPSAAAASGNRKMLGASKMPDINVAVANAQAQAAAASSNFNQHPTYVGNNNNYDDKCKHGGCNQHVPVVNNHPSYSACQSAASAYASGTAISSGNGGFAFSNAKAFADARSTAFGSDDWKNKFINACSSSAYAEATSLAGSGK</sequence>
<dbReference type="EMBL" id="FNXT01000835">
    <property type="protein sequence ID" value="SZX68079.1"/>
    <property type="molecule type" value="Genomic_DNA"/>
</dbReference>
<dbReference type="AlphaFoldDB" id="A0A383VTD1"/>
<keyword evidence="2" id="KW-1185">Reference proteome</keyword>
<evidence type="ECO:0000313" key="2">
    <source>
        <dbReference type="Proteomes" id="UP000256970"/>
    </source>
</evidence>
<organism evidence="1 2">
    <name type="scientific">Tetradesmus obliquus</name>
    <name type="common">Green alga</name>
    <name type="synonym">Acutodesmus obliquus</name>
    <dbReference type="NCBI Taxonomy" id="3088"/>
    <lineage>
        <taxon>Eukaryota</taxon>
        <taxon>Viridiplantae</taxon>
        <taxon>Chlorophyta</taxon>
        <taxon>core chlorophytes</taxon>
        <taxon>Chlorophyceae</taxon>
        <taxon>CS clade</taxon>
        <taxon>Sphaeropleales</taxon>
        <taxon>Scenedesmaceae</taxon>
        <taxon>Tetradesmus</taxon>
    </lineage>
</organism>
<dbReference type="OrthoDB" id="10530836at2759"/>
<gene>
    <name evidence="1" type="ORF">BQ4739_LOCUS8400</name>
</gene>
<proteinExistence type="predicted"/>
<evidence type="ECO:0000313" key="1">
    <source>
        <dbReference type="EMBL" id="SZX68079.1"/>
    </source>
</evidence>
<accession>A0A383VTD1</accession>